<evidence type="ECO:0000259" key="1">
    <source>
        <dbReference type="Pfam" id="PF17189"/>
    </source>
</evidence>
<feature type="domain" description="Glycosyl hydrolase family 30 beta sandwich" evidence="1">
    <location>
        <begin position="2"/>
        <end position="36"/>
    </location>
</feature>
<dbReference type="Pfam" id="PF17189">
    <property type="entry name" value="Glyco_hydro_30C"/>
    <property type="match status" value="1"/>
</dbReference>
<evidence type="ECO:0000313" key="3">
    <source>
        <dbReference type="Proteomes" id="UP000267017"/>
    </source>
</evidence>
<keyword evidence="3" id="KW-1185">Reference proteome</keyword>
<dbReference type="EMBL" id="RRCN01000001">
    <property type="protein sequence ID" value="RRJ65003.1"/>
    <property type="molecule type" value="Genomic_DNA"/>
</dbReference>
<sequence>MAVVVQNESEAAQSFVLELGGENVTETLPAHSIATYIIKG</sequence>
<dbReference type="InterPro" id="IPR033452">
    <property type="entry name" value="GH30_C"/>
</dbReference>
<comment type="caution">
    <text evidence="2">The sequence shown here is derived from an EMBL/GenBank/DDBJ whole genome shotgun (WGS) entry which is preliminary data.</text>
</comment>
<dbReference type="InterPro" id="IPR013780">
    <property type="entry name" value="Glyco_hydro_b"/>
</dbReference>
<evidence type="ECO:0000313" key="2">
    <source>
        <dbReference type="EMBL" id="RRJ65003.1"/>
    </source>
</evidence>
<dbReference type="Proteomes" id="UP000267017">
    <property type="component" value="Unassembled WGS sequence"/>
</dbReference>
<proteinExistence type="predicted"/>
<reference evidence="2 3" key="1">
    <citation type="submission" date="2018-11" db="EMBL/GenBank/DDBJ databases">
        <title>Genome sequencing of Paenibacillus sp. KCOM 3021 (= ChDC PVNT-B20).</title>
        <authorList>
            <person name="Kook J.-K."/>
            <person name="Park S.-N."/>
            <person name="Lim Y.K."/>
        </authorList>
    </citation>
    <scope>NUCLEOTIDE SEQUENCE [LARGE SCALE GENOMIC DNA]</scope>
    <source>
        <strain evidence="2 3">KCOM 3021</strain>
    </source>
</reference>
<gene>
    <name evidence="2" type="ORF">EHV15_20335</name>
</gene>
<dbReference type="Gene3D" id="2.60.40.1180">
    <property type="entry name" value="Golgi alpha-mannosidase II"/>
    <property type="match status" value="1"/>
</dbReference>
<organism evidence="2 3">
    <name type="scientific">Paenibacillus oralis</name>
    <dbReference type="NCBI Taxonomy" id="2490856"/>
    <lineage>
        <taxon>Bacteria</taxon>
        <taxon>Bacillati</taxon>
        <taxon>Bacillota</taxon>
        <taxon>Bacilli</taxon>
        <taxon>Bacillales</taxon>
        <taxon>Paenibacillaceae</taxon>
        <taxon>Paenibacillus</taxon>
    </lineage>
</organism>
<protein>
    <recommendedName>
        <fullName evidence="1">Glycosyl hydrolase family 30 beta sandwich domain-containing protein</fullName>
    </recommendedName>
</protein>
<name>A0A3P3U969_9BACL</name>
<dbReference type="AlphaFoldDB" id="A0A3P3U969"/>
<accession>A0A3P3U969</accession>